<dbReference type="EMBL" id="CCRF01000044">
    <property type="protein sequence ID" value="CEE01241.1"/>
    <property type="molecule type" value="Genomic_DNA"/>
</dbReference>
<dbReference type="GO" id="GO:0007165">
    <property type="term" value="P:signal transduction"/>
    <property type="evidence" value="ECO:0007669"/>
    <property type="project" value="InterPro"/>
</dbReference>
<dbReference type="AlphaFoldDB" id="A0A090IT41"/>
<gene>
    <name evidence="2" type="ORF">BT1A1_1412</name>
</gene>
<dbReference type="PANTHER" id="PTHR22617:SF23">
    <property type="entry name" value="CHEMOTAXIS PROTEIN CHEW"/>
    <property type="match status" value="1"/>
</dbReference>
<evidence type="ECO:0000313" key="2">
    <source>
        <dbReference type="EMBL" id="CEE01241.1"/>
    </source>
</evidence>
<dbReference type="Gene3D" id="2.30.30.40">
    <property type="entry name" value="SH3 Domains"/>
    <property type="match status" value="1"/>
</dbReference>
<dbReference type="GO" id="GO:0006935">
    <property type="term" value="P:chemotaxis"/>
    <property type="evidence" value="ECO:0007669"/>
    <property type="project" value="InterPro"/>
</dbReference>
<dbReference type="SMART" id="SM00260">
    <property type="entry name" value="CheW"/>
    <property type="match status" value="1"/>
</dbReference>
<dbReference type="SUPFAM" id="SSF50341">
    <property type="entry name" value="CheW-like"/>
    <property type="match status" value="1"/>
</dbReference>
<dbReference type="InterPro" id="IPR036061">
    <property type="entry name" value="CheW-like_dom_sf"/>
</dbReference>
<name>A0A090IT41_9BACI</name>
<evidence type="ECO:0000259" key="1">
    <source>
        <dbReference type="PROSITE" id="PS50851"/>
    </source>
</evidence>
<dbReference type="InterPro" id="IPR002545">
    <property type="entry name" value="CheW-lke_dom"/>
</dbReference>
<proteinExistence type="predicted"/>
<dbReference type="RefSeq" id="WP_051989049.1">
    <property type="nucleotide sequence ID" value="NZ_CCRF01000044.1"/>
</dbReference>
<sequence length="158" mass="18100">MKTNENHQNTVTLPEEMMLVEFYLGKELFGIPVKNVNEIIMPTQVTPVPRSKPYIEGITDIRGEVLPVIDLAMFLSIPVQENSEQDRFIVTEISEQRAIFHVSGVEQILSVTKIEKPNDLSNRNQFVSGVIRNQEQIILLLDFEKMFSEIIALNEPEM</sequence>
<dbReference type="Pfam" id="PF01584">
    <property type="entry name" value="CheW"/>
    <property type="match status" value="1"/>
</dbReference>
<dbReference type="PROSITE" id="PS50851">
    <property type="entry name" value="CHEW"/>
    <property type="match status" value="1"/>
</dbReference>
<dbReference type="Proteomes" id="UP000040576">
    <property type="component" value="Unassembled WGS sequence"/>
</dbReference>
<dbReference type="InterPro" id="IPR039315">
    <property type="entry name" value="CheW"/>
</dbReference>
<protein>
    <recommendedName>
        <fullName evidence="1">CheW-like domain-containing protein</fullName>
    </recommendedName>
</protein>
<feature type="domain" description="CheW-like" evidence="1">
    <location>
        <begin position="16"/>
        <end position="152"/>
    </location>
</feature>
<accession>A0A090IT41</accession>
<evidence type="ECO:0000313" key="3">
    <source>
        <dbReference type="Proteomes" id="UP000040576"/>
    </source>
</evidence>
<organism evidence="2 3">
    <name type="scientific">Caldibacillus thermoamylovorans</name>
    <dbReference type="NCBI Taxonomy" id="35841"/>
    <lineage>
        <taxon>Bacteria</taxon>
        <taxon>Bacillati</taxon>
        <taxon>Bacillota</taxon>
        <taxon>Bacilli</taxon>
        <taxon>Bacillales</taxon>
        <taxon>Bacillaceae</taxon>
        <taxon>Caldibacillus</taxon>
    </lineage>
</organism>
<reference evidence="2 3" key="1">
    <citation type="submission" date="2014-07" db="EMBL/GenBank/DDBJ databases">
        <authorList>
            <person name="Wibberg Daniel"/>
        </authorList>
    </citation>
    <scope>NUCLEOTIDE SEQUENCE [LARGE SCALE GENOMIC DNA]</scope>
</reference>
<dbReference type="PANTHER" id="PTHR22617">
    <property type="entry name" value="CHEMOTAXIS SENSOR HISTIDINE KINASE-RELATED"/>
    <property type="match status" value="1"/>
</dbReference>
<dbReference type="GO" id="GO:0005829">
    <property type="term" value="C:cytosol"/>
    <property type="evidence" value="ECO:0007669"/>
    <property type="project" value="TreeGrafter"/>
</dbReference>
<dbReference type="Gene3D" id="2.40.50.180">
    <property type="entry name" value="CheA-289, Domain 4"/>
    <property type="match status" value="1"/>
</dbReference>
<keyword evidence="3" id="KW-1185">Reference proteome</keyword>